<organism evidence="1 2">
    <name type="scientific">Yoonia vestfoldensis</name>
    <dbReference type="NCBI Taxonomy" id="245188"/>
    <lineage>
        <taxon>Bacteria</taxon>
        <taxon>Pseudomonadati</taxon>
        <taxon>Pseudomonadota</taxon>
        <taxon>Alphaproteobacteria</taxon>
        <taxon>Rhodobacterales</taxon>
        <taxon>Paracoccaceae</taxon>
        <taxon>Yoonia</taxon>
    </lineage>
</organism>
<evidence type="ECO:0000313" key="2">
    <source>
        <dbReference type="Proteomes" id="UP000195273"/>
    </source>
</evidence>
<dbReference type="EMBL" id="CP021432">
    <property type="protein sequence ID" value="ARU03227.1"/>
    <property type="molecule type" value="Genomic_DNA"/>
</dbReference>
<name>A0A1Y0EHZ1_9RHOB</name>
<sequence>MTDRSAVFTIRGYFYQFDRSVLSILDLAEDQESVSVECIEDIDVHTATDTTAVQCKYYEKTEYNHSVIKPAISYMLSHFKEGLTDGQPSIKYKLSGYFESGQEKLILPLGIEFLKEHFLTKTTKGVTVRQHEELKVSDLELTNFLEALSIELHAARFEDQFESIIGALAKQFDCSLFAAEFFYYNNALRVIKELSIQNDEALRVITRGEFLKRIETSSILFEEWFVAKRGKAKHFQRLRNEFFINGLNVSSAERLFIIHVSKDSYQRGDVKDLLKTISRKYSKLSKREARPFSPYTLLCGIDDKEISALKQELHNEGFRFLDGYDFKDAAFDGNSISRTASFENGPELRIFSCLAEAQQTFQSFQRSREIYEFYGTRPVSGFGDDAIKHTKFQIPDHKEIKNII</sequence>
<dbReference type="Proteomes" id="UP000195273">
    <property type="component" value="Plasmid pSMR4r-1"/>
</dbReference>
<keyword evidence="2" id="KW-1185">Reference proteome</keyword>
<keyword evidence="1" id="KW-0614">Plasmid</keyword>
<reference evidence="1 2" key="1">
    <citation type="submission" date="2017-05" db="EMBL/GenBank/DDBJ databases">
        <title>Genome Sequence of Loktanella vestfoldensis Strain SMR4r Isolated from a Culture of the Diatom Skeletonema marinoi.</title>
        <authorList>
            <person name="Topel M."/>
            <person name="Pinder M.I.M."/>
            <person name="Johansson O.N."/>
            <person name="Kourtchenko O."/>
            <person name="Godhe A."/>
            <person name="Clarke A.K."/>
        </authorList>
    </citation>
    <scope>NUCLEOTIDE SEQUENCE [LARGE SCALE GENOMIC DNA]</scope>
    <source>
        <strain evidence="1 2">SMR4r</strain>
        <plasmid evidence="1 2">pSMR4r-1</plasmid>
    </source>
</reference>
<dbReference type="AlphaFoldDB" id="A0A1Y0EHZ1"/>
<dbReference type="NCBIfam" id="NF042945">
    <property type="entry name" value="DUF4297_antiphage"/>
    <property type="match status" value="1"/>
</dbReference>
<geneLocation type="plasmid" evidence="1 2">
    <name>pSMR4r-1</name>
</geneLocation>
<evidence type="ECO:0000313" key="1">
    <source>
        <dbReference type="EMBL" id="ARU03227.1"/>
    </source>
</evidence>
<protein>
    <submittedName>
        <fullName evidence="1">Uncharacterized protein</fullName>
    </submittedName>
</protein>
<dbReference type="KEGG" id="lvs:LOKVESSMR4R_04007"/>
<gene>
    <name evidence="1" type="ORF">LOKVESSMR4R_04007</name>
</gene>
<dbReference type="RefSeq" id="WP_087213767.1">
    <property type="nucleotide sequence ID" value="NZ_CP021432.1"/>
</dbReference>
<proteinExistence type="predicted"/>
<accession>A0A1Y0EHZ1</accession>
<dbReference type="OrthoDB" id="8403777at2"/>